<dbReference type="HAMAP" id="MF_01523">
    <property type="entry name" value="16SrRNA_methyltr_J"/>
    <property type="match status" value="1"/>
</dbReference>
<comment type="subcellular location">
    <subcellularLocation>
        <location evidence="1">Cytoplasm</location>
    </subcellularLocation>
</comment>
<keyword evidence="1" id="KW-0808">Transferase</keyword>
<feature type="binding site" evidence="1">
    <location>
        <begin position="116"/>
        <end position="117"/>
    </location>
    <ligand>
        <name>S-adenosyl-L-methionine</name>
        <dbReference type="ChEBI" id="CHEBI:59789"/>
    </ligand>
</feature>
<dbReference type="InterPro" id="IPR007536">
    <property type="entry name" value="16SrRNA_methylTrfase_J"/>
</dbReference>
<dbReference type="OrthoDB" id="3191794at2"/>
<dbReference type="STRING" id="1177154.Y5S_00855"/>
<reference evidence="2 3" key="1">
    <citation type="submission" date="2012-09" db="EMBL/GenBank/DDBJ databases">
        <title>Genome Sequence of alkane-degrading Bacterium Alcanivorax sp. 19-m-6.</title>
        <authorList>
            <person name="Lai Q."/>
            <person name="Shao Z."/>
        </authorList>
    </citation>
    <scope>NUCLEOTIDE SEQUENCE [LARGE SCALE GENOMIC DNA]</scope>
    <source>
        <strain evidence="2 3">19-m-6</strain>
    </source>
</reference>
<dbReference type="eggNOG" id="COG0500">
    <property type="taxonomic scope" value="Bacteria"/>
</dbReference>
<dbReference type="Gene3D" id="3.40.50.150">
    <property type="entry name" value="Vaccinia Virus protein VP39"/>
    <property type="match status" value="1"/>
</dbReference>
<dbReference type="Pfam" id="PF04445">
    <property type="entry name" value="SAM_MT"/>
    <property type="match status" value="1"/>
</dbReference>
<sequence length="241" mass="26469">MAIDVGLLNDCPAGLPGVSVESEDAAKEAGLKLVMGYHQGHLSLWVPGGKETPLSVDFSHGKQGYRLDHDRVRHERLVKALGKPREDRHRVVDATAGLGRDAALMAQAGFQVTLIERSPLIHALLADGLARAPAALAEQMTLLPCQDSRDLQDSALHAVYLDPMFPSREKSAAVKKDLLWLQWINDYPSLEEEQAMMEWAWALSPHRIVVKRPAKAPYLAGRAPGFSQKGKAVRFDVYPLG</sequence>
<feature type="binding site" evidence="1">
    <location>
        <begin position="100"/>
        <end position="101"/>
    </location>
    <ligand>
        <name>S-adenosyl-L-methionine</name>
        <dbReference type="ChEBI" id="CHEBI:59789"/>
    </ligand>
</feature>
<name>A0A095SLX8_9GAMM</name>
<dbReference type="SUPFAM" id="SSF53335">
    <property type="entry name" value="S-adenosyl-L-methionine-dependent methyltransferases"/>
    <property type="match status" value="1"/>
</dbReference>
<dbReference type="PANTHER" id="PTHR36112">
    <property type="entry name" value="RIBOSOMAL RNA SMALL SUBUNIT METHYLTRANSFERASE J"/>
    <property type="match status" value="1"/>
</dbReference>
<organism evidence="2 3">
    <name type="scientific">Alcanivorax nanhaiticus</name>
    <dbReference type="NCBI Taxonomy" id="1177154"/>
    <lineage>
        <taxon>Bacteria</taxon>
        <taxon>Pseudomonadati</taxon>
        <taxon>Pseudomonadota</taxon>
        <taxon>Gammaproteobacteria</taxon>
        <taxon>Oceanospirillales</taxon>
        <taxon>Alcanivoracaceae</taxon>
        <taxon>Alcanivorax</taxon>
    </lineage>
</organism>
<dbReference type="EC" id="2.1.1.242" evidence="1"/>
<dbReference type="PANTHER" id="PTHR36112:SF1">
    <property type="entry name" value="RIBOSOMAL RNA SMALL SUBUNIT METHYLTRANSFERASE J"/>
    <property type="match status" value="1"/>
</dbReference>
<dbReference type="RefSeq" id="WP_035230818.1">
    <property type="nucleotide sequence ID" value="NZ_ARXV01000003.1"/>
</dbReference>
<dbReference type="Proteomes" id="UP000029444">
    <property type="component" value="Unassembled WGS sequence"/>
</dbReference>
<evidence type="ECO:0000256" key="1">
    <source>
        <dbReference type="HAMAP-Rule" id="MF_01523"/>
    </source>
</evidence>
<keyword evidence="3" id="KW-1185">Reference proteome</keyword>
<comment type="caution">
    <text evidence="2">The sequence shown here is derived from an EMBL/GenBank/DDBJ whole genome shotgun (WGS) entry which is preliminary data.</text>
</comment>
<comment type="function">
    <text evidence="1">Specifically methylates the guanosine in position 1516 of 16S rRNA.</text>
</comment>
<gene>
    <name evidence="1" type="primary">rsmJ</name>
    <name evidence="2" type="ORF">Y5S_00855</name>
</gene>
<dbReference type="GO" id="GO:0005737">
    <property type="term" value="C:cytoplasm"/>
    <property type="evidence" value="ECO:0007669"/>
    <property type="project" value="UniProtKB-SubCell"/>
</dbReference>
<evidence type="ECO:0000313" key="2">
    <source>
        <dbReference type="EMBL" id="KGD65631.1"/>
    </source>
</evidence>
<comment type="similarity">
    <text evidence="1">Belongs to the methyltransferase superfamily. RsmJ family.</text>
</comment>
<dbReference type="GO" id="GO:0008990">
    <property type="term" value="F:rRNA (guanine-N2-)-methyltransferase activity"/>
    <property type="evidence" value="ECO:0007669"/>
    <property type="project" value="UniProtKB-UniRule"/>
</dbReference>
<keyword evidence="1" id="KW-0949">S-adenosyl-L-methionine</keyword>
<comment type="caution">
    <text evidence="1">Lacks conserved residue(s) required for the propagation of feature annotation.</text>
</comment>
<comment type="catalytic activity">
    <reaction evidence="1">
        <text>guanosine(1516) in 16S rRNA + S-adenosyl-L-methionine = N(2)-methylguanosine(1516) in 16S rRNA + S-adenosyl-L-homocysteine + H(+)</text>
        <dbReference type="Rhea" id="RHEA:43220"/>
        <dbReference type="Rhea" id="RHEA-COMP:10412"/>
        <dbReference type="Rhea" id="RHEA-COMP:10413"/>
        <dbReference type="ChEBI" id="CHEBI:15378"/>
        <dbReference type="ChEBI" id="CHEBI:57856"/>
        <dbReference type="ChEBI" id="CHEBI:59789"/>
        <dbReference type="ChEBI" id="CHEBI:74269"/>
        <dbReference type="ChEBI" id="CHEBI:74481"/>
        <dbReference type="EC" id="2.1.1.242"/>
    </reaction>
</comment>
<proteinExistence type="inferred from homology"/>
<dbReference type="AlphaFoldDB" id="A0A095SLX8"/>
<dbReference type="InterPro" id="IPR029063">
    <property type="entry name" value="SAM-dependent_MTases_sf"/>
</dbReference>
<keyword evidence="1" id="KW-0963">Cytoplasm</keyword>
<feature type="binding site" evidence="1">
    <location>
        <position position="162"/>
    </location>
    <ligand>
        <name>S-adenosyl-L-methionine</name>
        <dbReference type="ChEBI" id="CHEBI:59789"/>
    </ligand>
</feature>
<evidence type="ECO:0000313" key="3">
    <source>
        <dbReference type="Proteomes" id="UP000029444"/>
    </source>
</evidence>
<protein>
    <recommendedName>
        <fullName evidence="1">Ribosomal RNA small subunit methyltransferase J</fullName>
        <ecNumber evidence="1">2.1.1.242</ecNumber>
    </recommendedName>
    <alternativeName>
        <fullName evidence="1">16S rRNA m2G1516 methyltransferase</fullName>
    </alternativeName>
    <alternativeName>
        <fullName evidence="1">rRNA (guanine-N(2)-)-methyltransferase</fullName>
    </alternativeName>
</protein>
<dbReference type="PATRIC" id="fig|1177154.3.peg.862"/>
<accession>A0A095SLX8</accession>
<keyword evidence="1" id="KW-0489">Methyltransferase</keyword>
<keyword evidence="1" id="KW-0698">rRNA processing</keyword>
<dbReference type="EMBL" id="ARXV01000003">
    <property type="protein sequence ID" value="KGD65631.1"/>
    <property type="molecule type" value="Genomic_DNA"/>
</dbReference>